<dbReference type="AlphaFoldDB" id="I4DQJ7"/>
<protein>
    <submittedName>
        <fullName evidence="1">Uncharacterized protein</fullName>
    </submittedName>
</protein>
<dbReference type="EMBL" id="AK404306">
    <property type="protein sequence ID" value="BAM20187.1"/>
    <property type="molecule type" value="mRNA"/>
</dbReference>
<proteinExistence type="evidence at transcript level"/>
<name>I4DQJ7_PAPXU</name>
<reference evidence="1" key="1">
    <citation type="journal article" date="2012" name="BMC Biol.">
        <title>Comprehensive microarray-based analysis for stage-specific larval camouflage pattern-associated genes in the swallowtail butterfly, Papilio xuthus.</title>
        <authorList>
            <person name="Futahashi R."/>
            <person name="Shirataki H."/>
            <person name="Narita T."/>
            <person name="Mita K."/>
            <person name="Fujiwara H."/>
        </authorList>
    </citation>
    <scope>NUCLEOTIDE SEQUENCE</scope>
    <source>
        <tissue evidence="1">Epidermis</tissue>
    </source>
</reference>
<feature type="non-terminal residue" evidence="1">
    <location>
        <position position="1"/>
    </location>
</feature>
<sequence length="63" mass="7213">PTPNPPHKHKPPFSPYLPSTRTQVPIFPYLPTRAHNTRATLPLPLIFEHIISLVNSYQLTIFV</sequence>
<organism evidence="1">
    <name type="scientific">Papilio xuthus</name>
    <name type="common">Asian swallowtail butterfly</name>
    <dbReference type="NCBI Taxonomy" id="66420"/>
    <lineage>
        <taxon>Eukaryota</taxon>
        <taxon>Metazoa</taxon>
        <taxon>Ecdysozoa</taxon>
        <taxon>Arthropoda</taxon>
        <taxon>Hexapoda</taxon>
        <taxon>Insecta</taxon>
        <taxon>Pterygota</taxon>
        <taxon>Neoptera</taxon>
        <taxon>Endopterygota</taxon>
        <taxon>Lepidoptera</taxon>
        <taxon>Glossata</taxon>
        <taxon>Ditrysia</taxon>
        <taxon>Papilionoidea</taxon>
        <taxon>Papilionidae</taxon>
        <taxon>Papilioninae</taxon>
        <taxon>Papilio</taxon>
    </lineage>
</organism>
<evidence type="ECO:0000313" key="1">
    <source>
        <dbReference type="EMBL" id="BAM20187.1"/>
    </source>
</evidence>
<accession>I4DQJ7</accession>